<evidence type="ECO:0000313" key="3">
    <source>
        <dbReference type="EMBL" id="OIQ85985.1"/>
    </source>
</evidence>
<comment type="similarity">
    <text evidence="1">Belongs to the transferase hexapeptide repeat family.</text>
</comment>
<reference evidence="3" key="1">
    <citation type="submission" date="2016-10" db="EMBL/GenBank/DDBJ databases">
        <title>Sequence of Gallionella enrichment culture.</title>
        <authorList>
            <person name="Poehlein A."/>
            <person name="Muehling M."/>
            <person name="Daniel R."/>
        </authorList>
    </citation>
    <scope>NUCLEOTIDE SEQUENCE</scope>
</reference>
<dbReference type="Pfam" id="PF00132">
    <property type="entry name" value="Hexapep"/>
    <property type="match status" value="1"/>
</dbReference>
<dbReference type="InterPro" id="IPR051159">
    <property type="entry name" value="Hexapeptide_acetyltransf"/>
</dbReference>
<dbReference type="PANTHER" id="PTHR23416:SF23">
    <property type="entry name" value="ACETYLTRANSFERASE C18B11.09C-RELATED"/>
    <property type="match status" value="1"/>
</dbReference>
<evidence type="ECO:0000256" key="2">
    <source>
        <dbReference type="ARBA" id="ARBA00022679"/>
    </source>
</evidence>
<gene>
    <name evidence="3" type="primary">maa</name>
    <name evidence="3" type="ORF">GALL_321490</name>
</gene>
<accession>A0A1J5QQS8</accession>
<dbReference type="InterPro" id="IPR011004">
    <property type="entry name" value="Trimer_LpxA-like_sf"/>
</dbReference>
<dbReference type="AlphaFoldDB" id="A0A1J5QQS8"/>
<evidence type="ECO:0000256" key="1">
    <source>
        <dbReference type="ARBA" id="ARBA00007274"/>
    </source>
</evidence>
<keyword evidence="2 3" id="KW-0808">Transferase</keyword>
<dbReference type="SUPFAM" id="SSF51161">
    <property type="entry name" value="Trimeric LpxA-like enzymes"/>
    <property type="match status" value="1"/>
</dbReference>
<comment type="caution">
    <text evidence="3">The sequence shown here is derived from an EMBL/GenBank/DDBJ whole genome shotgun (WGS) entry which is preliminary data.</text>
</comment>
<proteinExistence type="inferred from homology"/>
<organism evidence="3">
    <name type="scientific">mine drainage metagenome</name>
    <dbReference type="NCBI Taxonomy" id="410659"/>
    <lineage>
        <taxon>unclassified sequences</taxon>
        <taxon>metagenomes</taxon>
        <taxon>ecological metagenomes</taxon>
    </lineage>
</organism>
<dbReference type="InterPro" id="IPR001451">
    <property type="entry name" value="Hexapep"/>
</dbReference>
<sequence length="161" mass="16690">MTLRNALKWLAVQPIVPTGRRWRLLAAAGVDAREVGFESGVQIHNHNISIGRGSYVNRDVLFEGSAPIVIGKNVAIGPRVMIVTSTHHIGPSEWRAGAGMLTSRAVIIGDGVWIGAGAIILPGSVIEKGCVIAAGAVVAGTCAADQLWAGVPARAKSTLPS</sequence>
<dbReference type="GO" id="GO:0008925">
    <property type="term" value="F:maltose O-acetyltransferase activity"/>
    <property type="evidence" value="ECO:0007669"/>
    <property type="project" value="UniProtKB-EC"/>
</dbReference>
<name>A0A1J5QQS8_9ZZZZ</name>
<dbReference type="Gene3D" id="2.160.10.10">
    <property type="entry name" value="Hexapeptide repeat proteins"/>
    <property type="match status" value="1"/>
</dbReference>
<protein>
    <submittedName>
        <fullName evidence="3">Maltose O-acetyltransferase</fullName>
        <ecNumber evidence="3">2.3.1.79</ecNumber>
    </submittedName>
</protein>
<dbReference type="PANTHER" id="PTHR23416">
    <property type="entry name" value="SIALIC ACID SYNTHASE-RELATED"/>
    <property type="match status" value="1"/>
</dbReference>
<dbReference type="EMBL" id="MLJW01000507">
    <property type="protein sequence ID" value="OIQ85985.1"/>
    <property type="molecule type" value="Genomic_DNA"/>
</dbReference>
<keyword evidence="3" id="KW-0012">Acyltransferase</keyword>
<dbReference type="EC" id="2.3.1.79" evidence="3"/>